<organism evidence="1 2">
    <name type="scientific">Mycena sanguinolenta</name>
    <dbReference type="NCBI Taxonomy" id="230812"/>
    <lineage>
        <taxon>Eukaryota</taxon>
        <taxon>Fungi</taxon>
        <taxon>Dikarya</taxon>
        <taxon>Basidiomycota</taxon>
        <taxon>Agaricomycotina</taxon>
        <taxon>Agaricomycetes</taxon>
        <taxon>Agaricomycetidae</taxon>
        <taxon>Agaricales</taxon>
        <taxon>Marasmiineae</taxon>
        <taxon>Mycenaceae</taxon>
        <taxon>Mycena</taxon>
    </lineage>
</organism>
<comment type="caution">
    <text evidence="1">The sequence shown here is derived from an EMBL/GenBank/DDBJ whole genome shotgun (WGS) entry which is preliminary data.</text>
</comment>
<dbReference type="EMBL" id="JACAZH010000009">
    <property type="protein sequence ID" value="KAF7358667.1"/>
    <property type="molecule type" value="Genomic_DNA"/>
</dbReference>
<reference evidence="1" key="1">
    <citation type="submission" date="2020-05" db="EMBL/GenBank/DDBJ databases">
        <title>Mycena genomes resolve the evolution of fungal bioluminescence.</title>
        <authorList>
            <person name="Tsai I.J."/>
        </authorList>
    </citation>
    <scope>NUCLEOTIDE SEQUENCE</scope>
    <source>
        <strain evidence="1">160909Yilan</strain>
    </source>
</reference>
<keyword evidence="2" id="KW-1185">Reference proteome</keyword>
<name>A0A8H6YGF0_9AGAR</name>
<dbReference type="OrthoDB" id="2891043at2759"/>
<accession>A0A8H6YGF0</accession>
<protein>
    <submittedName>
        <fullName evidence="1">Uncharacterized protein</fullName>
    </submittedName>
</protein>
<proteinExistence type="predicted"/>
<evidence type="ECO:0000313" key="1">
    <source>
        <dbReference type="EMBL" id="KAF7358667.1"/>
    </source>
</evidence>
<dbReference type="AlphaFoldDB" id="A0A8H6YGF0"/>
<sequence>MVQLPRELLDAIIAQVAAAEDLSYPLARTDTILRACALIARAFVAPAQRQLFHYVNLRQDRLSMFAEKLVAAPHLSSYVSDLELHLPDPKSQYYTPAVTIMAHLTRVKRLVLWGATTPALSSVTADFWPAFHSLLALPSLRCFGGIGAWHNVPPSLIRHALASYEEVALMNTVHPNPPNDGLSFPPRPGRHALRRLVLEYPVGEEDIFLRYLLLNPDVDLRDVRYLGLLLPQYSPLSGLLHIALRCTSIEHLDFDFGRHRNATVELPPIPNLRYLTLRQDQGPLCIREDLISLLATLPERSPKVEVITIEIYAQDPWQMEHDPHRPVVDKLIDEIITRVAAAEDFFYPLARTDTSLRACVLTARAFVAPAQRQLFHYISLTQEKLEILAKKLIAAPHLFPYIRHLALYFPDRSQDDFPLVTTLGLLTQVERLKLWGATSEELYSDDTIIPDSLRTCLTKSDARGHSHLDPANDDLSFPSHPKPRALRRLALECPYSKEDEILRNLLLGPDVDLPHVRHLRVVMPQRDSLSELLQMALRSDSIEHFEFGIGWRFGHEPVELPLIPACASSLSDKTTDAYLCGKTLYRSSRLCPTIYPTSKS</sequence>
<evidence type="ECO:0000313" key="2">
    <source>
        <dbReference type="Proteomes" id="UP000623467"/>
    </source>
</evidence>
<gene>
    <name evidence="1" type="ORF">MSAN_01205700</name>
</gene>
<dbReference type="Proteomes" id="UP000623467">
    <property type="component" value="Unassembled WGS sequence"/>
</dbReference>